<dbReference type="EC" id="3.2.1.20" evidence="3"/>
<reference evidence="7" key="1">
    <citation type="journal article" date="2021" name="Nat. Commun.">
        <title>Genetic determinants of endophytism in the Arabidopsis root mycobiome.</title>
        <authorList>
            <person name="Mesny F."/>
            <person name="Miyauchi S."/>
            <person name="Thiergart T."/>
            <person name="Pickel B."/>
            <person name="Atanasova L."/>
            <person name="Karlsson M."/>
            <person name="Huettel B."/>
            <person name="Barry K.W."/>
            <person name="Haridas S."/>
            <person name="Chen C."/>
            <person name="Bauer D."/>
            <person name="Andreopoulos W."/>
            <person name="Pangilinan J."/>
            <person name="LaButti K."/>
            <person name="Riley R."/>
            <person name="Lipzen A."/>
            <person name="Clum A."/>
            <person name="Drula E."/>
            <person name="Henrissat B."/>
            <person name="Kohler A."/>
            <person name="Grigoriev I.V."/>
            <person name="Martin F.M."/>
            <person name="Hacquard S."/>
        </authorList>
    </citation>
    <scope>NUCLEOTIDE SEQUENCE</scope>
    <source>
        <strain evidence="7">MPI-CAGE-AT-0021</strain>
    </source>
</reference>
<evidence type="ECO:0000256" key="3">
    <source>
        <dbReference type="ARBA" id="ARBA00012741"/>
    </source>
</evidence>
<protein>
    <recommendedName>
        <fullName evidence="3">alpha-glucosidase</fullName>
        <ecNumber evidence="3">3.2.1.20</ecNumber>
    </recommendedName>
</protein>
<dbReference type="PANTHER" id="PTHR22762:SF120">
    <property type="entry name" value="HETEROGLYCAN GLUCOSIDASE 1"/>
    <property type="match status" value="1"/>
</dbReference>
<dbReference type="Pfam" id="PF21365">
    <property type="entry name" value="Glyco_hydro_31_3rd"/>
    <property type="match status" value="1"/>
</dbReference>
<evidence type="ECO:0000313" key="8">
    <source>
        <dbReference type="Proteomes" id="UP000717696"/>
    </source>
</evidence>
<dbReference type="OrthoDB" id="10070917at2759"/>
<organism evidence="7 8">
    <name type="scientific">Dactylonectria estremocensis</name>
    <dbReference type="NCBI Taxonomy" id="1079267"/>
    <lineage>
        <taxon>Eukaryota</taxon>
        <taxon>Fungi</taxon>
        <taxon>Dikarya</taxon>
        <taxon>Ascomycota</taxon>
        <taxon>Pezizomycotina</taxon>
        <taxon>Sordariomycetes</taxon>
        <taxon>Hypocreomycetidae</taxon>
        <taxon>Hypocreales</taxon>
        <taxon>Nectriaceae</taxon>
        <taxon>Dactylonectria</taxon>
    </lineage>
</organism>
<feature type="domain" description="Glycoside hydrolase family 31 TIM barrel" evidence="5">
    <location>
        <begin position="354"/>
        <end position="743"/>
    </location>
</feature>
<dbReference type="EMBL" id="JAGMUU010000036">
    <property type="protein sequence ID" value="KAH7116535.1"/>
    <property type="molecule type" value="Genomic_DNA"/>
</dbReference>
<dbReference type="SUPFAM" id="SSF51445">
    <property type="entry name" value="(Trans)glycosidases"/>
    <property type="match status" value="1"/>
</dbReference>
<comment type="caution">
    <text evidence="7">The sequence shown here is derived from an EMBL/GenBank/DDBJ whole genome shotgun (WGS) entry which is preliminary data.</text>
</comment>
<evidence type="ECO:0000313" key="7">
    <source>
        <dbReference type="EMBL" id="KAH7116535.1"/>
    </source>
</evidence>
<comment type="similarity">
    <text evidence="2">Belongs to the glycosyl hydrolase 31 family.</text>
</comment>
<sequence>MSMTSPKDPLNFIPADIFFAEVPKFTQPGDIITVVSSKSTDNKNPLRYAADVTLAGTDQNSETHCLVQFVTPQIWRIRYNPKFTDVSQYPGQNSRVIVRDRFEDLVDGLQEEYRASDAWNSFPTGTDWTWKTSFQEKSPGHWILSSVEYDAQNPNGTVNTNLHFFQSPFRIVATRVLKPLKPTPSYLKPVGALEISSAEQVIWQTTDKAFFHQDDQNIGVINNVVFNTKKPTSAEYLGFGEQGGRTVLKKPTYLNFFCYDNFNYTKVYGQGALNTKEPLYHSSPFFLEMNGTPEYKNVTGMMVDNYSQVAIDLGKGNSSTVGVATRFGTFDAYIMTADDVPKMIWQYTSIVGRPKLKPRFILGHHQACYGYDSNSAVNAVVKGYRDSKIPLDGMHLDVDFQNSLLVADNRYTDGLPNNQPLCWRYDGGYATPTSLDPDALSDRIQFADYPNAPVYTDDYIFIQGNPSGPGGNYNSGYPFHGGVSYGQNLGTVGYYPDLNRAAAREKWGEQYQFLFDCGLEFVWQDMTTPSIGNCYGDMLGFPSRLLMSDDVEVEQAGGKPQTKTAIELWALYSYNLHKATYHGLNKLKGREKKRNFVLGRGSLTGMHRFAGLWTGDNASSWDFWRISVAQVLALGYSGLTIAGVDMGGFAYDPARANLSPPHWCDPELLIRWYTGAFLLPWYRNHYNHHFQIKAFQEPWQYSNAFNNNPGLIPQSDYTLYMSVEPICRYYVQLRYSLLQVLYDAMFGNLINGLPIARAMLITDPHDTSLFNANDDFIDTQYLLGHNLLVCPILNPGVSYRDVYLPGSDLWYPLNLQVDNQGFGNDPVLRHAAKLEQPVAGGSTIDYFCPIPDGVSQPAQVPYVTPVYIREGAIVPQIGVRDSIEKDHLNPPTIHVYPGREGNGTDYSMYLDDGVSRDSAPKDLPQYKYRRPSQGDGSQDDDHEAKGIYRVLKITQECQQSARVVKLFHPWNGYDPSATVGDTYNLAIWGVTADTPGPPPQVSASFQDQNGTTISNAGLVTNYIADRNVFIVEVPVALVPSLAGDLATGASTLTSNNATSNGITSNGTNGTNGMNGTNGTFANGSPASTNPQYIAITVTGLSSVPVQN</sequence>
<name>A0A9P9D9Z7_9HYPO</name>
<dbReference type="SUPFAM" id="SSF51011">
    <property type="entry name" value="Glycosyl hydrolase domain"/>
    <property type="match status" value="1"/>
</dbReference>
<feature type="region of interest" description="Disordered" evidence="4">
    <location>
        <begin position="912"/>
        <end position="941"/>
    </location>
</feature>
<evidence type="ECO:0000256" key="2">
    <source>
        <dbReference type="ARBA" id="ARBA00007806"/>
    </source>
</evidence>
<dbReference type="GO" id="GO:0005975">
    <property type="term" value="P:carbohydrate metabolic process"/>
    <property type="evidence" value="ECO:0007669"/>
    <property type="project" value="InterPro"/>
</dbReference>
<evidence type="ECO:0000256" key="4">
    <source>
        <dbReference type="SAM" id="MobiDB-lite"/>
    </source>
</evidence>
<dbReference type="Proteomes" id="UP000717696">
    <property type="component" value="Unassembled WGS sequence"/>
</dbReference>
<keyword evidence="7" id="KW-0378">Hydrolase</keyword>
<dbReference type="Gene3D" id="2.60.40.1180">
    <property type="entry name" value="Golgi alpha-mannosidase II"/>
    <property type="match status" value="2"/>
</dbReference>
<evidence type="ECO:0000259" key="6">
    <source>
        <dbReference type="Pfam" id="PF21365"/>
    </source>
</evidence>
<evidence type="ECO:0000256" key="1">
    <source>
        <dbReference type="ARBA" id="ARBA00001657"/>
    </source>
</evidence>
<feature type="compositionally biased region" description="Low complexity" evidence="4">
    <location>
        <begin position="1053"/>
        <end position="1073"/>
    </location>
</feature>
<accession>A0A9P9D9Z7</accession>
<dbReference type="Gene3D" id="3.20.20.80">
    <property type="entry name" value="Glycosidases"/>
    <property type="match status" value="1"/>
</dbReference>
<dbReference type="SUPFAM" id="SSF74650">
    <property type="entry name" value="Galactose mutarotase-like"/>
    <property type="match status" value="1"/>
</dbReference>
<evidence type="ECO:0000259" key="5">
    <source>
        <dbReference type="Pfam" id="PF01055"/>
    </source>
</evidence>
<dbReference type="InterPro" id="IPR013780">
    <property type="entry name" value="Glyco_hydro_b"/>
</dbReference>
<dbReference type="Gene3D" id="2.60.40.1760">
    <property type="entry name" value="glycosyl hydrolase (family 31)"/>
    <property type="match status" value="1"/>
</dbReference>
<gene>
    <name evidence="7" type="ORF">B0J13DRAFT_590370</name>
</gene>
<dbReference type="InterPro" id="IPR017853">
    <property type="entry name" value="GH"/>
</dbReference>
<dbReference type="InterPro" id="IPR011013">
    <property type="entry name" value="Gal_mutarotase_sf_dom"/>
</dbReference>
<comment type="catalytic activity">
    <reaction evidence="1">
        <text>Hydrolysis of terminal, non-reducing (1-&gt;4)-linked alpha-D-glucose residues with release of alpha-D-glucose.</text>
        <dbReference type="EC" id="3.2.1.20"/>
    </reaction>
</comment>
<dbReference type="InterPro" id="IPR000322">
    <property type="entry name" value="Glyco_hydro_31_TIM"/>
</dbReference>
<dbReference type="InterPro" id="IPR048395">
    <property type="entry name" value="Glyco_hydro_31_C"/>
</dbReference>
<dbReference type="GO" id="GO:0030246">
    <property type="term" value="F:carbohydrate binding"/>
    <property type="evidence" value="ECO:0007669"/>
    <property type="project" value="InterPro"/>
</dbReference>
<dbReference type="Pfam" id="PF01055">
    <property type="entry name" value="Glyco_hydro_31_2nd"/>
    <property type="match status" value="1"/>
</dbReference>
<feature type="domain" description="Glycosyl hydrolase family 31 C-terminal" evidence="6">
    <location>
        <begin position="752"/>
        <end position="874"/>
    </location>
</feature>
<dbReference type="PANTHER" id="PTHR22762">
    <property type="entry name" value="ALPHA-GLUCOSIDASE"/>
    <property type="match status" value="1"/>
</dbReference>
<dbReference type="GO" id="GO:0004558">
    <property type="term" value="F:alpha-1,4-glucosidase activity"/>
    <property type="evidence" value="ECO:0007669"/>
    <property type="project" value="UniProtKB-EC"/>
</dbReference>
<dbReference type="AlphaFoldDB" id="A0A9P9D9Z7"/>
<feature type="region of interest" description="Disordered" evidence="4">
    <location>
        <begin position="1052"/>
        <end position="1073"/>
    </location>
</feature>
<proteinExistence type="inferred from homology"/>
<keyword evidence="8" id="KW-1185">Reference proteome</keyword>
<dbReference type="CDD" id="cd14752">
    <property type="entry name" value="GH31_N"/>
    <property type="match status" value="1"/>
</dbReference>